<organism evidence="2 3">
    <name type="scientific">Caenorhabditis nigoni</name>
    <dbReference type="NCBI Taxonomy" id="1611254"/>
    <lineage>
        <taxon>Eukaryota</taxon>
        <taxon>Metazoa</taxon>
        <taxon>Ecdysozoa</taxon>
        <taxon>Nematoda</taxon>
        <taxon>Chromadorea</taxon>
        <taxon>Rhabditida</taxon>
        <taxon>Rhabditina</taxon>
        <taxon>Rhabditomorpha</taxon>
        <taxon>Rhabditoidea</taxon>
        <taxon>Rhabditidae</taxon>
        <taxon>Peloderinae</taxon>
        <taxon>Caenorhabditis</taxon>
    </lineage>
</organism>
<evidence type="ECO:0000313" key="3">
    <source>
        <dbReference type="Proteomes" id="UP000230233"/>
    </source>
</evidence>
<protein>
    <submittedName>
        <fullName evidence="2">Uncharacterized protein</fullName>
    </submittedName>
</protein>
<evidence type="ECO:0000256" key="1">
    <source>
        <dbReference type="SAM" id="Coils"/>
    </source>
</evidence>
<comment type="caution">
    <text evidence="2">The sequence shown here is derived from an EMBL/GenBank/DDBJ whole genome shotgun (WGS) entry which is preliminary data.</text>
</comment>
<reference evidence="3" key="1">
    <citation type="submission" date="2017-10" db="EMBL/GenBank/DDBJ databases">
        <title>Rapid genome shrinkage in a self-fertile nematode reveals novel sperm competition proteins.</title>
        <authorList>
            <person name="Yin D."/>
            <person name="Schwarz E.M."/>
            <person name="Thomas C.G."/>
            <person name="Felde R.L."/>
            <person name="Korf I.F."/>
            <person name="Cutter A.D."/>
            <person name="Schartner C.M."/>
            <person name="Ralston E.J."/>
            <person name="Meyer B.J."/>
            <person name="Haag E.S."/>
        </authorList>
    </citation>
    <scope>NUCLEOTIDE SEQUENCE [LARGE SCALE GENOMIC DNA]</scope>
    <source>
        <strain evidence="3">JU1422</strain>
    </source>
</reference>
<keyword evidence="3" id="KW-1185">Reference proteome</keyword>
<name>A0A2G5VB21_9PELO</name>
<keyword evidence="1" id="KW-0175">Coiled coil</keyword>
<sequence>MFQKTKAQIRHLEEDASILREYYEPSQKEKEENDDKKRIKILEAQIRHLEEDASIIREYYEPSHFLKSFIEENEDLKAKILEKKTEMDRVMMENQKLVKANDKALEKIDLLNENFEKLKKNTNSRYGF</sequence>
<dbReference type="Proteomes" id="UP000230233">
    <property type="component" value="Chromosome II"/>
</dbReference>
<feature type="coiled-coil region" evidence="1">
    <location>
        <begin position="32"/>
        <end position="121"/>
    </location>
</feature>
<proteinExistence type="predicted"/>
<gene>
    <name evidence="2" type="primary">Cnig_chr_II.g7605</name>
    <name evidence="2" type="ORF">B9Z55_007605</name>
</gene>
<accession>A0A2G5VB21</accession>
<dbReference type="EMBL" id="PDUG01000002">
    <property type="protein sequence ID" value="PIC48736.1"/>
    <property type="molecule type" value="Genomic_DNA"/>
</dbReference>
<dbReference type="AlphaFoldDB" id="A0A2G5VB21"/>
<evidence type="ECO:0000313" key="2">
    <source>
        <dbReference type="EMBL" id="PIC48736.1"/>
    </source>
</evidence>